<proteinExistence type="predicted"/>
<reference evidence="2" key="1">
    <citation type="submission" date="2025-08" db="UniProtKB">
        <authorList>
            <consortium name="RefSeq"/>
        </authorList>
    </citation>
    <scope>IDENTIFICATION</scope>
    <source>
        <tissue evidence="2">Total insect</tissue>
    </source>
</reference>
<evidence type="ECO:0000313" key="2">
    <source>
        <dbReference type="RefSeq" id="XP_034241607.1"/>
    </source>
</evidence>
<dbReference type="Proteomes" id="UP000515158">
    <property type="component" value="Unplaced"/>
</dbReference>
<gene>
    <name evidence="2" type="primary">LOC117645478</name>
</gene>
<dbReference type="RefSeq" id="XP_034241607.1">
    <property type="nucleotide sequence ID" value="XM_034385716.1"/>
</dbReference>
<dbReference type="GeneID" id="117645478"/>
<sequence length="120" mass="14110">MGCSVHWQPATGRRKCDAHRGVLVGRRCSCRASVRRSYFGLESSRPSRCYQRDVGDHRQTILLLKSMHHSELPLHRLLYPQLRFRPGKVWKVLHLYLLVRRDPRFNEGAMSQIFEYCATD</sequence>
<keyword evidence="1" id="KW-1185">Reference proteome</keyword>
<accession>A0A6P8Z4T9</accession>
<protein>
    <submittedName>
        <fullName evidence="2">Uncharacterized protein LOC117645478 isoform X2</fullName>
    </submittedName>
</protein>
<name>A0A6P8Z4T9_THRPL</name>
<dbReference type="AlphaFoldDB" id="A0A6P8Z4T9"/>
<organism evidence="2">
    <name type="scientific">Thrips palmi</name>
    <name type="common">Melon thrips</name>
    <dbReference type="NCBI Taxonomy" id="161013"/>
    <lineage>
        <taxon>Eukaryota</taxon>
        <taxon>Metazoa</taxon>
        <taxon>Ecdysozoa</taxon>
        <taxon>Arthropoda</taxon>
        <taxon>Hexapoda</taxon>
        <taxon>Insecta</taxon>
        <taxon>Pterygota</taxon>
        <taxon>Neoptera</taxon>
        <taxon>Paraneoptera</taxon>
        <taxon>Thysanoptera</taxon>
        <taxon>Terebrantia</taxon>
        <taxon>Thripoidea</taxon>
        <taxon>Thripidae</taxon>
        <taxon>Thrips</taxon>
    </lineage>
</organism>
<evidence type="ECO:0000313" key="1">
    <source>
        <dbReference type="Proteomes" id="UP000515158"/>
    </source>
</evidence>